<evidence type="ECO:0000313" key="1">
    <source>
        <dbReference type="EMBL" id="STJ20563.1"/>
    </source>
</evidence>
<accession>A0A376W9V3</accession>
<protein>
    <submittedName>
        <fullName evidence="1">Uncharacterized protein</fullName>
    </submittedName>
</protein>
<evidence type="ECO:0000313" key="2">
    <source>
        <dbReference type="Proteomes" id="UP000254716"/>
    </source>
</evidence>
<organism evidence="1 2">
    <name type="scientific">Escherichia coli</name>
    <dbReference type="NCBI Taxonomy" id="562"/>
    <lineage>
        <taxon>Bacteria</taxon>
        <taxon>Pseudomonadati</taxon>
        <taxon>Pseudomonadota</taxon>
        <taxon>Gammaproteobacteria</taxon>
        <taxon>Enterobacterales</taxon>
        <taxon>Enterobacteriaceae</taxon>
        <taxon>Escherichia</taxon>
    </lineage>
</organism>
<dbReference type="AlphaFoldDB" id="A0A376W9V3"/>
<name>A0A376W9V3_ECOLX</name>
<sequence>MNSSVAVTLEGDTGKVYLLVSVCGQNAGRQRRS</sequence>
<reference evidence="1 2" key="1">
    <citation type="submission" date="2018-06" db="EMBL/GenBank/DDBJ databases">
        <authorList>
            <consortium name="Pathogen Informatics"/>
            <person name="Doyle S."/>
        </authorList>
    </citation>
    <scope>NUCLEOTIDE SEQUENCE [LARGE SCALE GENOMIC DNA]</scope>
    <source>
        <strain evidence="1 2">NCTC9081</strain>
    </source>
</reference>
<gene>
    <name evidence="1" type="ORF">NCTC9081_06149</name>
</gene>
<dbReference type="EMBL" id="UGCV01000008">
    <property type="protein sequence ID" value="STJ20563.1"/>
    <property type="molecule type" value="Genomic_DNA"/>
</dbReference>
<dbReference type="Proteomes" id="UP000254716">
    <property type="component" value="Unassembled WGS sequence"/>
</dbReference>
<proteinExistence type="predicted"/>